<protein>
    <submittedName>
        <fullName evidence="3">Glycosyl transferase family 1</fullName>
    </submittedName>
</protein>
<sequence length="385" mass="43156">MTTDKSTVKVAIVHEWLEHYAGSERVVGELLAVFPQAQVFSIVDFLPEKERAFLGGRKITTTFIQKLPFARKHFRNYLGLMPLAVEQLDLSGFDLVFSSNHAVAKGIITGPDQYHISYVHSPMRYAWDMQAAYLKQSGLTTGLKGLFVRWLLHRIRNWDVRSATGVDVFVANSRYIARRIRKVYRRDAEVIHPPVDTDAFNLPADPANRDAYLVAGRQVPYKRVDLVVEAFRRMPQRQLIVVGDGPENAKIRALAAGAPNIILKGKVPHSELLSLMQNARAFVFASEEDFGITLVEAQACGTPVISFGRGGALDIVLDDTLSESPTGLLFNEQSADSIMKTIEHFEKIRDKISDQGCRDNALRFSKAAFRSHIIDLTDRILTEGF</sequence>
<dbReference type="Gene3D" id="3.40.50.2000">
    <property type="entry name" value="Glycogen Phosphorylase B"/>
    <property type="match status" value="2"/>
</dbReference>
<dbReference type="PANTHER" id="PTHR45947:SF3">
    <property type="entry name" value="SULFOQUINOVOSYL TRANSFERASE SQD2"/>
    <property type="match status" value="1"/>
</dbReference>
<evidence type="ECO:0000313" key="3">
    <source>
        <dbReference type="EMBL" id="AQS84757.1"/>
    </source>
</evidence>
<dbReference type="InterPro" id="IPR028098">
    <property type="entry name" value="Glyco_trans_4-like_N"/>
</dbReference>
<evidence type="ECO:0000259" key="2">
    <source>
        <dbReference type="Pfam" id="PF13439"/>
    </source>
</evidence>
<dbReference type="GO" id="GO:0016757">
    <property type="term" value="F:glycosyltransferase activity"/>
    <property type="evidence" value="ECO:0007669"/>
    <property type="project" value="InterPro"/>
</dbReference>
<evidence type="ECO:0000259" key="1">
    <source>
        <dbReference type="Pfam" id="PF00534"/>
    </source>
</evidence>
<gene>
    <name evidence="3" type="ORF">A0U92_08165</name>
</gene>
<dbReference type="Proteomes" id="UP000188937">
    <property type="component" value="Chromosome"/>
</dbReference>
<dbReference type="InterPro" id="IPR050194">
    <property type="entry name" value="Glycosyltransferase_grp1"/>
</dbReference>
<dbReference type="InterPro" id="IPR001296">
    <property type="entry name" value="Glyco_trans_1"/>
</dbReference>
<dbReference type="Pfam" id="PF00534">
    <property type="entry name" value="Glycos_transf_1"/>
    <property type="match status" value="1"/>
</dbReference>
<dbReference type="PANTHER" id="PTHR45947">
    <property type="entry name" value="SULFOQUINOVOSYL TRANSFERASE SQD2"/>
    <property type="match status" value="1"/>
</dbReference>
<proteinExistence type="predicted"/>
<reference evidence="3 4" key="1">
    <citation type="submission" date="2016-03" db="EMBL/GenBank/DDBJ databases">
        <title>Acetic acid bacteria sequencing.</title>
        <authorList>
            <person name="Brandt J."/>
            <person name="Jakob F."/>
            <person name="Vogel R.F."/>
        </authorList>
    </citation>
    <scope>NUCLEOTIDE SEQUENCE [LARGE SCALE GENOMIC DNA]</scope>
    <source>
        <strain evidence="3 4">TMW2.1153</strain>
    </source>
</reference>
<keyword evidence="4" id="KW-1185">Reference proteome</keyword>
<organism evidence="3 4">
    <name type="scientific">Acetobacter aceti</name>
    <dbReference type="NCBI Taxonomy" id="435"/>
    <lineage>
        <taxon>Bacteria</taxon>
        <taxon>Pseudomonadati</taxon>
        <taxon>Pseudomonadota</taxon>
        <taxon>Alphaproteobacteria</taxon>
        <taxon>Acetobacterales</taxon>
        <taxon>Acetobacteraceae</taxon>
        <taxon>Acetobacter</taxon>
        <taxon>Acetobacter subgen. Acetobacter</taxon>
    </lineage>
</organism>
<dbReference type="SUPFAM" id="SSF53756">
    <property type="entry name" value="UDP-Glycosyltransferase/glycogen phosphorylase"/>
    <property type="match status" value="1"/>
</dbReference>
<dbReference type="KEGG" id="aace:A0U92_08165"/>
<keyword evidence="3" id="KW-0808">Transferase</keyword>
<dbReference type="STRING" id="435.A0U92_08165"/>
<dbReference type="AlphaFoldDB" id="A0A1U9KG98"/>
<feature type="domain" description="Glycosyltransferase subfamily 4-like N-terminal" evidence="2">
    <location>
        <begin position="22"/>
        <end position="198"/>
    </location>
</feature>
<accession>A0A1U9KG98</accession>
<evidence type="ECO:0000313" key="4">
    <source>
        <dbReference type="Proteomes" id="UP000188937"/>
    </source>
</evidence>
<dbReference type="RefSeq" id="WP_077812797.1">
    <property type="nucleotide sequence ID" value="NZ_CP014692.1"/>
</dbReference>
<dbReference type="EMBL" id="CP014692">
    <property type="protein sequence ID" value="AQS84757.1"/>
    <property type="molecule type" value="Genomic_DNA"/>
</dbReference>
<dbReference type="Pfam" id="PF13439">
    <property type="entry name" value="Glyco_transf_4"/>
    <property type="match status" value="1"/>
</dbReference>
<name>A0A1U9KG98_ACEAC</name>
<dbReference type="OrthoDB" id="9801573at2"/>
<feature type="domain" description="Glycosyl transferase family 1" evidence="1">
    <location>
        <begin position="209"/>
        <end position="350"/>
    </location>
</feature>